<reference evidence="1 2" key="1">
    <citation type="submission" date="2019-02" db="EMBL/GenBank/DDBJ databases">
        <title>Deep-cultivation of Planctomycetes and their phenomic and genomic characterization uncovers novel biology.</title>
        <authorList>
            <person name="Wiegand S."/>
            <person name="Jogler M."/>
            <person name="Boedeker C."/>
            <person name="Pinto D."/>
            <person name="Vollmers J."/>
            <person name="Rivas-Marin E."/>
            <person name="Kohn T."/>
            <person name="Peeters S.H."/>
            <person name="Heuer A."/>
            <person name="Rast P."/>
            <person name="Oberbeckmann S."/>
            <person name="Bunk B."/>
            <person name="Jeske O."/>
            <person name="Meyerdierks A."/>
            <person name="Storesund J.E."/>
            <person name="Kallscheuer N."/>
            <person name="Luecker S."/>
            <person name="Lage O.M."/>
            <person name="Pohl T."/>
            <person name="Merkel B.J."/>
            <person name="Hornburger P."/>
            <person name="Mueller R.-W."/>
            <person name="Bruemmer F."/>
            <person name="Labrenz M."/>
            <person name="Spormann A.M."/>
            <person name="Op den Camp H."/>
            <person name="Overmann J."/>
            <person name="Amann R."/>
            <person name="Jetten M.S.M."/>
            <person name="Mascher T."/>
            <person name="Medema M.H."/>
            <person name="Devos D.P."/>
            <person name="Kaster A.-K."/>
            <person name="Ovreas L."/>
            <person name="Rohde M."/>
            <person name="Galperin M.Y."/>
            <person name="Jogler C."/>
        </authorList>
    </citation>
    <scope>NUCLEOTIDE SEQUENCE [LARGE SCALE GENOMIC DNA]</scope>
    <source>
        <strain evidence="1 2">KS4</strain>
    </source>
</reference>
<dbReference type="RefSeq" id="WP_145079622.1">
    <property type="nucleotide sequence ID" value="NZ_CP036425.1"/>
</dbReference>
<dbReference type="EMBL" id="CP036425">
    <property type="protein sequence ID" value="QDU34984.1"/>
    <property type="molecule type" value="Genomic_DNA"/>
</dbReference>
<evidence type="ECO:0000313" key="1">
    <source>
        <dbReference type="EMBL" id="QDU34984.1"/>
    </source>
</evidence>
<keyword evidence="2" id="KW-1185">Reference proteome</keyword>
<dbReference type="KEGG" id="pcor:KS4_30610"/>
<name>A0A517YXN4_9BACT</name>
<protein>
    <recommendedName>
        <fullName evidence="3">GIY-YIG domain-containing protein</fullName>
    </recommendedName>
</protein>
<dbReference type="AlphaFoldDB" id="A0A517YXN4"/>
<proteinExistence type="predicted"/>
<sequence>MLQLRDTCVYIVKNNEDIVYIGITEDIDGARKTHVETDQQFTDVVAVTDDLTADQADQICADLMEDYVSSNGGDTPLYNN</sequence>
<evidence type="ECO:0008006" key="3">
    <source>
        <dbReference type="Google" id="ProtNLM"/>
    </source>
</evidence>
<evidence type="ECO:0000313" key="2">
    <source>
        <dbReference type="Proteomes" id="UP000317369"/>
    </source>
</evidence>
<gene>
    <name evidence="1" type="ORF">KS4_30610</name>
</gene>
<accession>A0A517YXN4</accession>
<dbReference type="Proteomes" id="UP000317369">
    <property type="component" value="Chromosome"/>
</dbReference>
<organism evidence="1 2">
    <name type="scientific">Poriferisphaera corsica</name>
    <dbReference type="NCBI Taxonomy" id="2528020"/>
    <lineage>
        <taxon>Bacteria</taxon>
        <taxon>Pseudomonadati</taxon>
        <taxon>Planctomycetota</taxon>
        <taxon>Phycisphaerae</taxon>
        <taxon>Phycisphaerales</taxon>
        <taxon>Phycisphaeraceae</taxon>
        <taxon>Poriferisphaera</taxon>
    </lineage>
</organism>